<gene>
    <name evidence="5" type="primary">mtnX</name>
    <name evidence="6" type="ORF">GNP93_18330</name>
</gene>
<keyword evidence="2 5" id="KW-0028">Amino-acid biosynthesis</keyword>
<dbReference type="Gene3D" id="3.90.1470.20">
    <property type="match status" value="1"/>
</dbReference>
<dbReference type="EMBL" id="WNZX01000016">
    <property type="protein sequence ID" value="MUG72631.1"/>
    <property type="molecule type" value="Genomic_DNA"/>
</dbReference>
<evidence type="ECO:0000256" key="2">
    <source>
        <dbReference type="ARBA" id="ARBA00022605"/>
    </source>
</evidence>
<comment type="function">
    <text evidence="5">Dephosphorylates 2-hydroxy-3-keto-5-methylthiopentenyl-1-phosphate (HK-MTPenyl-1-P) yielding 1,2-dihydroxy-3-keto-5-methylthiopentene (DHK-MTPene).</text>
</comment>
<keyword evidence="7" id="KW-1185">Reference proteome</keyword>
<dbReference type="InterPro" id="IPR006384">
    <property type="entry name" value="HAD_hydro_PyrdxlP_Pase-like"/>
</dbReference>
<dbReference type="HAMAP" id="MF_01680">
    <property type="entry name" value="Salvage_MtnX"/>
    <property type="match status" value="1"/>
</dbReference>
<evidence type="ECO:0000256" key="1">
    <source>
        <dbReference type="ARBA" id="ARBA00009184"/>
    </source>
</evidence>
<organism evidence="6 7">
    <name type="scientific">Paenibacillus validus</name>
    <dbReference type="NCBI Taxonomy" id="44253"/>
    <lineage>
        <taxon>Bacteria</taxon>
        <taxon>Bacillati</taxon>
        <taxon>Bacillota</taxon>
        <taxon>Bacilli</taxon>
        <taxon>Bacillales</taxon>
        <taxon>Paenibacillaceae</taxon>
        <taxon>Paenibacillus</taxon>
    </lineage>
</organism>
<keyword evidence="3 5" id="KW-0378">Hydrolase</keyword>
<dbReference type="NCBIfam" id="TIGR01488">
    <property type="entry name" value="HAD-SF-IB"/>
    <property type="match status" value="1"/>
</dbReference>
<dbReference type="Gene3D" id="3.40.50.1000">
    <property type="entry name" value="HAD superfamily/HAD-like"/>
    <property type="match status" value="1"/>
</dbReference>
<dbReference type="CDD" id="cd07524">
    <property type="entry name" value="HAD_Pase"/>
    <property type="match status" value="1"/>
</dbReference>
<proteinExistence type="inferred from homology"/>
<dbReference type="GO" id="GO:0036424">
    <property type="term" value="F:L-phosphoserine phosphatase activity"/>
    <property type="evidence" value="ECO:0007669"/>
    <property type="project" value="TreeGrafter"/>
</dbReference>
<comment type="pathway">
    <text evidence="5">Amino-acid biosynthesis; L-methionine biosynthesis via salvage pathway; L-methionine from S-methyl-5-thio-alpha-D-ribose 1-phosphate: step 4/6.</text>
</comment>
<dbReference type="GO" id="GO:0019509">
    <property type="term" value="P:L-methionine salvage from methylthioadenosine"/>
    <property type="evidence" value="ECO:0007669"/>
    <property type="project" value="UniProtKB-UniRule"/>
</dbReference>
<reference evidence="6 7" key="1">
    <citation type="submission" date="2019-11" db="EMBL/GenBank/DDBJ databases">
        <title>Draft genome sequences of five Paenibacillus species of dairy origin.</title>
        <authorList>
            <person name="Olajide A.M."/>
            <person name="Chen S."/>
            <person name="Lapointe G."/>
        </authorList>
    </citation>
    <scope>NUCLEOTIDE SEQUENCE [LARGE SCALE GENOMIC DNA]</scope>
    <source>
        <strain evidence="6 7">2CS3</strain>
    </source>
</reference>
<dbReference type="UniPathway" id="UPA00904">
    <property type="reaction ID" value="UER00877"/>
</dbReference>
<dbReference type="AlphaFoldDB" id="A0A7X2ZEE2"/>
<comment type="similarity">
    <text evidence="1">Belongs to the HAD-like hydrolase superfamily. SerB family.</text>
</comment>
<protein>
    <recommendedName>
        <fullName evidence="5">2-hydroxy-3-keto-5-methylthiopentenyl-1-phosphate phosphatase</fullName>
        <shortName evidence="5">HK-MTPenyl-1-P phosphatase</shortName>
        <ecNumber evidence="5">3.1.3.87</ecNumber>
    </recommendedName>
</protein>
<dbReference type="SUPFAM" id="SSF56784">
    <property type="entry name" value="HAD-like"/>
    <property type="match status" value="1"/>
</dbReference>
<name>A0A7X2ZEE2_9BACL</name>
<dbReference type="InterPro" id="IPR036412">
    <property type="entry name" value="HAD-like_sf"/>
</dbReference>
<dbReference type="GO" id="GO:0043716">
    <property type="term" value="F:2-hydroxy-3-keto-5-methylthiopentenyl-1-phosphate phosphatase activity"/>
    <property type="evidence" value="ECO:0007669"/>
    <property type="project" value="UniProtKB-UniRule"/>
</dbReference>
<dbReference type="RefSeq" id="WP_127607264.1">
    <property type="nucleotide sequence ID" value="NZ_JARTHJ010000382.1"/>
</dbReference>
<dbReference type="InterPro" id="IPR017718">
    <property type="entry name" value="HAD-SF_hydro_IB_MtnX"/>
</dbReference>
<dbReference type="EC" id="3.1.3.87" evidence="5"/>
<dbReference type="GO" id="GO:0005737">
    <property type="term" value="C:cytoplasm"/>
    <property type="evidence" value="ECO:0007669"/>
    <property type="project" value="TreeGrafter"/>
</dbReference>
<keyword evidence="4 5" id="KW-0486">Methionine biosynthesis</keyword>
<dbReference type="Proteomes" id="UP000450917">
    <property type="component" value="Unassembled WGS sequence"/>
</dbReference>
<dbReference type="InterPro" id="IPR050582">
    <property type="entry name" value="HAD-like_SerB"/>
</dbReference>
<dbReference type="NCBIfam" id="TIGR01489">
    <property type="entry name" value="DKMTPPase-SF"/>
    <property type="match status" value="1"/>
</dbReference>
<dbReference type="Pfam" id="PF12710">
    <property type="entry name" value="HAD"/>
    <property type="match status" value="1"/>
</dbReference>
<dbReference type="GO" id="GO:0000287">
    <property type="term" value="F:magnesium ion binding"/>
    <property type="evidence" value="ECO:0007669"/>
    <property type="project" value="TreeGrafter"/>
</dbReference>
<evidence type="ECO:0000256" key="4">
    <source>
        <dbReference type="ARBA" id="ARBA00023167"/>
    </source>
</evidence>
<sequence>MSKRRVIFCDFDGTITVNDNIVAIMKHFQPEGWDKLVDQVINKEITIREGVGRMFALLPTSRKEEVIDFAIRNVTIRAGFAELLDYCKREGITFLVTSGGIDFFVYPVLSAFPIPSDNIYCNASDFSGSHFRILWPHACDEHCHNDCGMCKTTIIRAYPADEYERILIGDSVTDFEGAKLVDTVYARAHLIDLCKELGLNYKPFENFYDVIQHIEELNVR</sequence>
<dbReference type="NCBIfam" id="NF007103">
    <property type="entry name" value="PRK09552.1"/>
    <property type="match status" value="1"/>
</dbReference>
<comment type="caution">
    <text evidence="6">The sequence shown here is derived from an EMBL/GenBank/DDBJ whole genome shotgun (WGS) entry which is preliminary data.</text>
</comment>
<comment type="catalytic activity">
    <reaction evidence="5">
        <text>2-hydroxy-5-methylsulfanyl-3-oxopent-1-enyl phosphate + H2O = 1,2-dihydroxy-5-(methylsulfanyl)pent-1-en-3-one + phosphate</text>
        <dbReference type="Rhea" id="RHEA:14481"/>
        <dbReference type="ChEBI" id="CHEBI:15377"/>
        <dbReference type="ChEBI" id="CHEBI:43474"/>
        <dbReference type="ChEBI" id="CHEBI:49252"/>
        <dbReference type="ChEBI" id="CHEBI:59505"/>
        <dbReference type="EC" id="3.1.3.87"/>
    </reaction>
</comment>
<dbReference type="PANTHER" id="PTHR43344:SF21">
    <property type="entry name" value="POLYOL PHOSPHATE PHOSPHATASE PYP1"/>
    <property type="match status" value="1"/>
</dbReference>
<evidence type="ECO:0000256" key="3">
    <source>
        <dbReference type="ARBA" id="ARBA00022801"/>
    </source>
</evidence>
<dbReference type="GO" id="GO:0006564">
    <property type="term" value="P:L-serine biosynthetic process"/>
    <property type="evidence" value="ECO:0007669"/>
    <property type="project" value="TreeGrafter"/>
</dbReference>
<evidence type="ECO:0000313" key="7">
    <source>
        <dbReference type="Proteomes" id="UP000450917"/>
    </source>
</evidence>
<dbReference type="InterPro" id="IPR023214">
    <property type="entry name" value="HAD_sf"/>
</dbReference>
<comment type="similarity">
    <text evidence="5">Belongs to the HAD-like hydrolase superfamily. MtnX family.</text>
</comment>
<dbReference type="PANTHER" id="PTHR43344">
    <property type="entry name" value="PHOSPHOSERINE PHOSPHATASE"/>
    <property type="match status" value="1"/>
</dbReference>
<evidence type="ECO:0000313" key="6">
    <source>
        <dbReference type="EMBL" id="MUG72631.1"/>
    </source>
</evidence>
<evidence type="ECO:0000256" key="5">
    <source>
        <dbReference type="HAMAP-Rule" id="MF_01680"/>
    </source>
</evidence>
<accession>A0A7X2ZEE2</accession>